<gene>
    <name evidence="9" type="ORF">FHX73_113039</name>
</gene>
<evidence type="ECO:0000256" key="2">
    <source>
        <dbReference type="ARBA" id="ARBA00022670"/>
    </source>
</evidence>
<evidence type="ECO:0000256" key="5">
    <source>
        <dbReference type="SAM" id="Coils"/>
    </source>
</evidence>
<dbReference type="Gene3D" id="3.90.1720.10">
    <property type="entry name" value="endopeptidase domain like (from Nostoc punctiforme)"/>
    <property type="match status" value="1"/>
</dbReference>
<keyword evidence="7" id="KW-0732">Signal</keyword>
<dbReference type="RefSeq" id="WP_145905504.1">
    <property type="nucleotide sequence ID" value="NZ_BAAAMZ010000015.1"/>
</dbReference>
<feature type="region of interest" description="Disordered" evidence="6">
    <location>
        <begin position="43"/>
        <end position="72"/>
    </location>
</feature>
<dbReference type="GO" id="GO:0006508">
    <property type="term" value="P:proteolysis"/>
    <property type="evidence" value="ECO:0007669"/>
    <property type="project" value="UniProtKB-KW"/>
</dbReference>
<evidence type="ECO:0000256" key="6">
    <source>
        <dbReference type="SAM" id="MobiDB-lite"/>
    </source>
</evidence>
<keyword evidence="2" id="KW-0645">Protease</keyword>
<proteinExistence type="inferred from homology"/>
<organism evidence="9 10">
    <name type="scientific">Kitasatospora viridis</name>
    <dbReference type="NCBI Taxonomy" id="281105"/>
    <lineage>
        <taxon>Bacteria</taxon>
        <taxon>Bacillati</taxon>
        <taxon>Actinomycetota</taxon>
        <taxon>Actinomycetes</taxon>
        <taxon>Kitasatosporales</taxon>
        <taxon>Streptomycetaceae</taxon>
        <taxon>Kitasatospora</taxon>
    </lineage>
</organism>
<reference evidence="9 10" key="1">
    <citation type="submission" date="2019-06" db="EMBL/GenBank/DDBJ databases">
        <title>Sequencing the genomes of 1000 actinobacteria strains.</title>
        <authorList>
            <person name="Klenk H.-P."/>
        </authorList>
    </citation>
    <scope>NUCLEOTIDE SEQUENCE [LARGE SCALE GENOMIC DNA]</scope>
    <source>
        <strain evidence="9 10">DSM 44826</strain>
    </source>
</reference>
<feature type="coiled-coil region" evidence="5">
    <location>
        <begin position="238"/>
        <end position="279"/>
    </location>
</feature>
<name>A0A561UIJ5_9ACTN</name>
<comment type="similarity">
    <text evidence="1">Belongs to the peptidase C40 family.</text>
</comment>
<dbReference type="PROSITE" id="PS51935">
    <property type="entry name" value="NLPC_P60"/>
    <property type="match status" value="1"/>
</dbReference>
<evidence type="ECO:0000259" key="8">
    <source>
        <dbReference type="PROSITE" id="PS51935"/>
    </source>
</evidence>
<feature type="domain" description="NlpC/P60" evidence="8">
    <location>
        <begin position="310"/>
        <end position="430"/>
    </location>
</feature>
<dbReference type="Pfam" id="PF00877">
    <property type="entry name" value="NLPC_P60"/>
    <property type="match status" value="1"/>
</dbReference>
<dbReference type="InterPro" id="IPR051794">
    <property type="entry name" value="PG_Endopeptidase_C40"/>
</dbReference>
<dbReference type="InterPro" id="IPR038765">
    <property type="entry name" value="Papain-like_cys_pep_sf"/>
</dbReference>
<dbReference type="SUPFAM" id="SSF54001">
    <property type="entry name" value="Cysteine proteinases"/>
    <property type="match status" value="1"/>
</dbReference>
<dbReference type="InterPro" id="IPR000064">
    <property type="entry name" value="NLP_P60_dom"/>
</dbReference>
<dbReference type="Proteomes" id="UP000317940">
    <property type="component" value="Unassembled WGS sequence"/>
</dbReference>
<dbReference type="PANTHER" id="PTHR47359">
    <property type="entry name" value="PEPTIDOGLYCAN DL-ENDOPEPTIDASE CWLO"/>
    <property type="match status" value="1"/>
</dbReference>
<evidence type="ECO:0000313" key="10">
    <source>
        <dbReference type="Proteomes" id="UP000317940"/>
    </source>
</evidence>
<sequence>MIRRQARPRRWPFGLLLALAVLVGPPLPPAAARPGVAHGVAPAAVAGDPPAPDGQAYPSTGEIDRAESETDRRAAAAAAIEAQLAGARTELDQAGQRAEEAVEAYDGAQARLARARANADTAATGAARAAAARADAAEQAAALAAATYRSGTSPELSAFNDLLGARGPRAAGEQAEAVGAAGRSTRQILDAATATAKAADDAQLAARTSADDAERAAGAVARARSQAQSLLTARTVLVADLSARRERLLGELAAARDTTVELERRRQQALEQIAAQQAEAAAKAAAEAAAAKAAAAAAAAADPPAAPPQEDGARAAIDFARAHLGLPYVWGGEGPDGYDCSGLTMQAWRQGGKTLTHFAADQYAESTPVDYQQLRPGDLVFWSHTGKAADIHHVAIYLGDDQIIEAPRTGDVIKQASLWVLGTPDFYARP</sequence>
<dbReference type="OrthoDB" id="5177647at2"/>
<feature type="chain" id="PRO_5038818389" evidence="7">
    <location>
        <begin position="31"/>
        <end position="430"/>
    </location>
</feature>
<feature type="signal peptide" evidence="7">
    <location>
        <begin position="1"/>
        <end position="30"/>
    </location>
</feature>
<dbReference type="GO" id="GO:0008234">
    <property type="term" value="F:cysteine-type peptidase activity"/>
    <property type="evidence" value="ECO:0007669"/>
    <property type="project" value="UniProtKB-KW"/>
</dbReference>
<evidence type="ECO:0000256" key="3">
    <source>
        <dbReference type="ARBA" id="ARBA00022801"/>
    </source>
</evidence>
<feature type="coiled-coil region" evidence="5">
    <location>
        <begin position="77"/>
        <end position="118"/>
    </location>
</feature>
<dbReference type="AlphaFoldDB" id="A0A561UIJ5"/>
<keyword evidence="10" id="KW-1185">Reference proteome</keyword>
<feature type="compositionally biased region" description="Basic and acidic residues" evidence="6">
    <location>
        <begin position="62"/>
        <end position="72"/>
    </location>
</feature>
<evidence type="ECO:0000256" key="1">
    <source>
        <dbReference type="ARBA" id="ARBA00007074"/>
    </source>
</evidence>
<accession>A0A561UIJ5</accession>
<comment type="caution">
    <text evidence="9">The sequence shown here is derived from an EMBL/GenBank/DDBJ whole genome shotgun (WGS) entry which is preliminary data.</text>
</comment>
<protein>
    <submittedName>
        <fullName evidence="9">Cell wall-associated NlpC family hydrolase</fullName>
    </submittedName>
</protein>
<evidence type="ECO:0000313" key="9">
    <source>
        <dbReference type="EMBL" id="TWF99198.1"/>
    </source>
</evidence>
<keyword evidence="5" id="KW-0175">Coiled coil</keyword>
<evidence type="ECO:0000256" key="4">
    <source>
        <dbReference type="ARBA" id="ARBA00022807"/>
    </source>
</evidence>
<dbReference type="EMBL" id="VIWT01000001">
    <property type="protein sequence ID" value="TWF99198.1"/>
    <property type="molecule type" value="Genomic_DNA"/>
</dbReference>
<keyword evidence="4" id="KW-0788">Thiol protease</keyword>
<dbReference type="PANTHER" id="PTHR47359:SF3">
    <property type="entry name" value="NLP_P60 DOMAIN-CONTAINING PROTEIN-RELATED"/>
    <property type="match status" value="1"/>
</dbReference>
<evidence type="ECO:0000256" key="7">
    <source>
        <dbReference type="SAM" id="SignalP"/>
    </source>
</evidence>
<keyword evidence="3 9" id="KW-0378">Hydrolase</keyword>